<evidence type="ECO:0000313" key="1">
    <source>
        <dbReference type="EMBL" id="BBZ13591.1"/>
    </source>
</evidence>
<reference evidence="1 4" key="2">
    <citation type="journal article" date="2019" name="Emerg. Microbes Infect.">
        <title>Comprehensive subspecies identification of 175 nontuberculous mycobacteria species based on 7547 genomic profiles.</title>
        <authorList>
            <person name="Matsumoto Y."/>
            <person name="Kinjo T."/>
            <person name="Motooka D."/>
            <person name="Nabeya D."/>
            <person name="Jung N."/>
            <person name="Uechi K."/>
            <person name="Horii T."/>
            <person name="Iida T."/>
            <person name="Fujita J."/>
            <person name="Nakamura S."/>
        </authorList>
    </citation>
    <scope>NUCLEOTIDE SEQUENCE [LARGE SCALE GENOMIC DNA]</scope>
    <source>
        <strain evidence="1 4">JCM 12687</strain>
    </source>
</reference>
<dbReference type="AlphaFoldDB" id="A0A7I7WAQ5"/>
<protein>
    <submittedName>
        <fullName evidence="2">Uncharacterized protein</fullName>
    </submittedName>
</protein>
<organism evidence="2 3">
    <name type="scientific">Mycobacterium branderi</name>
    <dbReference type="NCBI Taxonomy" id="43348"/>
    <lineage>
        <taxon>Bacteria</taxon>
        <taxon>Bacillati</taxon>
        <taxon>Actinomycetota</taxon>
        <taxon>Actinomycetes</taxon>
        <taxon>Mycobacteriales</taxon>
        <taxon>Mycobacteriaceae</taxon>
        <taxon>Mycobacterium</taxon>
    </lineage>
</organism>
<keyword evidence="4" id="KW-1185">Reference proteome</keyword>
<dbReference type="OrthoDB" id="4753565at2"/>
<name>A0A7I7WAQ5_9MYCO</name>
<dbReference type="EMBL" id="AP022606">
    <property type="protein sequence ID" value="BBZ13591.1"/>
    <property type="molecule type" value="Genomic_DNA"/>
</dbReference>
<reference evidence="2 3" key="1">
    <citation type="submission" date="2016-12" db="EMBL/GenBank/DDBJ databases">
        <title>The new phylogeny of genus Mycobacterium.</title>
        <authorList>
            <person name="Tortoli E."/>
            <person name="Trovato A."/>
            <person name="Cirillo D.M."/>
        </authorList>
    </citation>
    <scope>NUCLEOTIDE SEQUENCE [LARGE SCALE GENOMIC DNA]</scope>
    <source>
        <strain evidence="2 3">DSM 44624</strain>
    </source>
</reference>
<sequence>MDETVEISTPALYVVYMPLSHYTEAERKAHGKKLAKARTATAEALRVAQIMAQSAHSEGVPETRIAEELGVDRMTVRKWVGK</sequence>
<proteinExistence type="predicted"/>
<dbReference type="RefSeq" id="WP_083131869.1">
    <property type="nucleotide sequence ID" value="NZ_AP022606.1"/>
</dbReference>
<dbReference type="Proteomes" id="UP000192441">
    <property type="component" value="Unassembled WGS sequence"/>
</dbReference>
<dbReference type="Pfam" id="PF13384">
    <property type="entry name" value="HTH_23"/>
    <property type="match status" value="1"/>
</dbReference>
<accession>A0A7I7WAQ5</accession>
<evidence type="ECO:0000313" key="4">
    <source>
        <dbReference type="Proteomes" id="UP000467379"/>
    </source>
</evidence>
<gene>
    <name evidence="2" type="ORF">BST20_13135</name>
    <name evidence="1" type="ORF">MBRA_37860</name>
</gene>
<evidence type="ECO:0000313" key="2">
    <source>
        <dbReference type="EMBL" id="ORA37397.1"/>
    </source>
</evidence>
<evidence type="ECO:0000313" key="3">
    <source>
        <dbReference type="Proteomes" id="UP000192441"/>
    </source>
</evidence>
<dbReference type="Proteomes" id="UP000467379">
    <property type="component" value="Chromosome"/>
</dbReference>
<reference evidence="1" key="3">
    <citation type="submission" date="2020-02" db="EMBL/GenBank/DDBJ databases">
        <authorList>
            <person name="Matsumoto Y."/>
            <person name="Motooka D."/>
            <person name="Nakamura S."/>
        </authorList>
    </citation>
    <scope>NUCLEOTIDE SEQUENCE</scope>
    <source>
        <strain evidence="1">JCM 12687</strain>
    </source>
</reference>
<dbReference type="EMBL" id="MVHM01000007">
    <property type="protein sequence ID" value="ORA37397.1"/>
    <property type="molecule type" value="Genomic_DNA"/>
</dbReference>